<comment type="subcellular location">
    <subcellularLocation>
        <location evidence="1">Cell membrane</location>
        <topology evidence="1">Lipid-anchor</topology>
    </subcellularLocation>
</comment>
<dbReference type="GO" id="GO:0003924">
    <property type="term" value="F:GTPase activity"/>
    <property type="evidence" value="ECO:0007669"/>
    <property type="project" value="InterPro"/>
</dbReference>
<dbReference type="FunFam" id="3.40.50.300:FF:000475">
    <property type="entry name" value="GTP-binding protein Rhes"/>
    <property type="match status" value="1"/>
</dbReference>
<dbReference type="SUPFAM" id="SSF52540">
    <property type="entry name" value="P-loop containing nucleoside triphosphate hydrolases"/>
    <property type="match status" value="1"/>
</dbReference>
<dbReference type="SUPFAM" id="SSF140741">
    <property type="entry name" value="RUN domain-like"/>
    <property type="match status" value="1"/>
</dbReference>
<evidence type="ECO:0000256" key="5">
    <source>
        <dbReference type="ARBA" id="ARBA00023134"/>
    </source>
</evidence>
<dbReference type="OrthoDB" id="265044at2759"/>
<dbReference type="AlphaFoldDB" id="A0A2B4S7R2"/>
<keyword evidence="3" id="KW-0488">Methylation</keyword>
<keyword evidence="11" id="KW-1185">Reference proteome</keyword>
<dbReference type="PROSITE" id="PS51421">
    <property type="entry name" value="RAS"/>
    <property type="match status" value="1"/>
</dbReference>
<evidence type="ECO:0000256" key="3">
    <source>
        <dbReference type="ARBA" id="ARBA00022481"/>
    </source>
</evidence>
<dbReference type="SMART" id="SM00174">
    <property type="entry name" value="RHO"/>
    <property type="match status" value="1"/>
</dbReference>
<sequence>MKAKIKKQGEKWRNSVDTLPLPRNVFNVVVLGAGGVGKTSLVTRFVKNEFSDCYNPTVEDLYEKPIELRRGVSAVLQVLDTAGSYQFPAMKRLTLQYGEAFIIVYSVVDSASLEEAVKLQQEIYEAKGTEDVPMVFVGNKCDLTTGTDKRLVSRAIASTLTRGKHCILAETSAKYNVNVSGVFTALLAQVALANSQNGNLAEVCRLSPQRRSPVLSRKNRERIRIPEVQERVADAVNNIVKHFYKPEKERGNLTYLLCGDGGLCQALEQVFQCGFRSSRLFRNNFFIWDILEKGQQYLSSAEEDSDQADPMKRPRRTYCSVITRINNASHTIGKDGKFQSFVCLGARDHLLHNWFELLSTCPATTNMYDTPSFFRDSSLMQFLVELLQTLVEFNITLEASLLKGIS</sequence>
<evidence type="ECO:0000259" key="9">
    <source>
        <dbReference type="PROSITE" id="PS50826"/>
    </source>
</evidence>
<evidence type="ECO:0000313" key="11">
    <source>
        <dbReference type="Proteomes" id="UP000225706"/>
    </source>
</evidence>
<keyword evidence="8" id="KW-0636">Prenylation</keyword>
<dbReference type="PROSITE" id="PS51419">
    <property type="entry name" value="RAB"/>
    <property type="match status" value="1"/>
</dbReference>
<reference evidence="11" key="1">
    <citation type="journal article" date="2017" name="bioRxiv">
        <title>Comparative analysis of the genomes of Stylophora pistillata and Acropora digitifera provides evidence for extensive differences between species of corals.</title>
        <authorList>
            <person name="Voolstra C.R."/>
            <person name="Li Y."/>
            <person name="Liew Y.J."/>
            <person name="Baumgarten S."/>
            <person name="Zoccola D."/>
            <person name="Flot J.-F."/>
            <person name="Tambutte S."/>
            <person name="Allemand D."/>
            <person name="Aranda M."/>
        </authorList>
    </citation>
    <scope>NUCLEOTIDE SEQUENCE [LARGE SCALE GENOMIC DNA]</scope>
</reference>
<keyword evidence="7" id="KW-0449">Lipoprotein</keyword>
<dbReference type="CDD" id="cd17678">
    <property type="entry name" value="RUN2_DENND5"/>
    <property type="match status" value="1"/>
</dbReference>
<evidence type="ECO:0000256" key="6">
    <source>
        <dbReference type="ARBA" id="ARBA00023136"/>
    </source>
</evidence>
<dbReference type="EMBL" id="LSMT01000171">
    <property type="protein sequence ID" value="PFX24647.1"/>
    <property type="molecule type" value="Genomic_DNA"/>
</dbReference>
<protein>
    <submittedName>
        <fullName evidence="10">DENN domain-containing protein 5A</fullName>
    </submittedName>
</protein>
<feature type="domain" description="RUN" evidence="9">
    <location>
        <begin position="254"/>
        <end position="402"/>
    </location>
</feature>
<dbReference type="InterPro" id="IPR047278">
    <property type="entry name" value="DEN5A/B"/>
</dbReference>
<keyword evidence="5" id="KW-0342">GTP-binding</keyword>
<proteinExistence type="predicted"/>
<dbReference type="Gene3D" id="1.20.58.900">
    <property type="match status" value="1"/>
</dbReference>
<dbReference type="SMART" id="SM00173">
    <property type="entry name" value="RAS"/>
    <property type="match status" value="1"/>
</dbReference>
<dbReference type="SMART" id="SM00593">
    <property type="entry name" value="RUN"/>
    <property type="match status" value="1"/>
</dbReference>
<dbReference type="GO" id="GO:0005886">
    <property type="term" value="C:plasma membrane"/>
    <property type="evidence" value="ECO:0007669"/>
    <property type="project" value="UniProtKB-SubCell"/>
</dbReference>
<dbReference type="InterPro" id="IPR037213">
    <property type="entry name" value="Run_dom_sf"/>
</dbReference>
<dbReference type="InterPro" id="IPR005225">
    <property type="entry name" value="Small_GTP-bd"/>
</dbReference>
<gene>
    <name evidence="10" type="primary">DENND5A</name>
    <name evidence="10" type="ORF">AWC38_SpisGene10769</name>
</gene>
<dbReference type="PANTHER" id="PTHR46070:SF1">
    <property type="entry name" value="PINSTRIPE, ISOFORM A"/>
    <property type="match status" value="1"/>
</dbReference>
<evidence type="ECO:0000256" key="4">
    <source>
        <dbReference type="ARBA" id="ARBA00022741"/>
    </source>
</evidence>
<keyword evidence="6" id="KW-0472">Membrane</keyword>
<evidence type="ECO:0000256" key="7">
    <source>
        <dbReference type="ARBA" id="ARBA00023288"/>
    </source>
</evidence>
<dbReference type="InterPro" id="IPR027417">
    <property type="entry name" value="P-loop_NTPase"/>
</dbReference>
<dbReference type="InterPro" id="IPR004012">
    <property type="entry name" value="Run_dom"/>
</dbReference>
<dbReference type="SMART" id="SM00175">
    <property type="entry name" value="RAB"/>
    <property type="match status" value="1"/>
</dbReference>
<dbReference type="PROSITE" id="PS50826">
    <property type="entry name" value="RUN"/>
    <property type="match status" value="1"/>
</dbReference>
<dbReference type="Gene3D" id="3.40.50.300">
    <property type="entry name" value="P-loop containing nucleotide triphosphate hydrolases"/>
    <property type="match status" value="1"/>
</dbReference>
<dbReference type="Pfam" id="PF00071">
    <property type="entry name" value="Ras"/>
    <property type="match status" value="1"/>
</dbReference>
<keyword evidence="4" id="KW-0547">Nucleotide-binding</keyword>
<dbReference type="GO" id="GO:0005525">
    <property type="term" value="F:GTP binding"/>
    <property type="evidence" value="ECO:0007669"/>
    <property type="project" value="UniProtKB-KW"/>
</dbReference>
<evidence type="ECO:0000256" key="2">
    <source>
        <dbReference type="ARBA" id="ARBA00022475"/>
    </source>
</evidence>
<dbReference type="PANTHER" id="PTHR46070">
    <property type="entry name" value="PINSTRIPE, ISOFORM A"/>
    <property type="match status" value="1"/>
</dbReference>
<dbReference type="NCBIfam" id="TIGR00231">
    <property type="entry name" value="small_GTP"/>
    <property type="match status" value="1"/>
</dbReference>
<evidence type="ECO:0000256" key="8">
    <source>
        <dbReference type="ARBA" id="ARBA00023289"/>
    </source>
</evidence>
<comment type="caution">
    <text evidence="10">The sequence shown here is derived from an EMBL/GenBank/DDBJ whole genome shotgun (WGS) entry which is preliminary data.</text>
</comment>
<organism evidence="10 11">
    <name type="scientific">Stylophora pistillata</name>
    <name type="common">Smooth cauliflower coral</name>
    <dbReference type="NCBI Taxonomy" id="50429"/>
    <lineage>
        <taxon>Eukaryota</taxon>
        <taxon>Metazoa</taxon>
        <taxon>Cnidaria</taxon>
        <taxon>Anthozoa</taxon>
        <taxon>Hexacorallia</taxon>
        <taxon>Scleractinia</taxon>
        <taxon>Astrocoeniina</taxon>
        <taxon>Pocilloporidae</taxon>
        <taxon>Stylophora</taxon>
    </lineage>
</organism>
<evidence type="ECO:0000313" key="10">
    <source>
        <dbReference type="EMBL" id="PFX24647.1"/>
    </source>
</evidence>
<dbReference type="PROSITE" id="PS51420">
    <property type="entry name" value="RHO"/>
    <property type="match status" value="1"/>
</dbReference>
<dbReference type="GO" id="GO:0005085">
    <property type="term" value="F:guanyl-nucleotide exchange factor activity"/>
    <property type="evidence" value="ECO:0007669"/>
    <property type="project" value="InterPro"/>
</dbReference>
<dbReference type="Proteomes" id="UP000225706">
    <property type="component" value="Unassembled WGS sequence"/>
</dbReference>
<keyword evidence="2" id="KW-1003">Cell membrane</keyword>
<dbReference type="GO" id="GO:0031267">
    <property type="term" value="F:small GTPase binding"/>
    <property type="evidence" value="ECO:0007669"/>
    <property type="project" value="InterPro"/>
</dbReference>
<dbReference type="InterPro" id="IPR001806">
    <property type="entry name" value="Small_GTPase"/>
</dbReference>
<dbReference type="PRINTS" id="PR00449">
    <property type="entry name" value="RASTRNSFRMNG"/>
</dbReference>
<dbReference type="Pfam" id="PF02759">
    <property type="entry name" value="RUN"/>
    <property type="match status" value="1"/>
</dbReference>
<name>A0A2B4S7R2_STYPI</name>
<dbReference type="SMART" id="SM00176">
    <property type="entry name" value="RAN"/>
    <property type="match status" value="1"/>
</dbReference>
<evidence type="ECO:0000256" key="1">
    <source>
        <dbReference type="ARBA" id="ARBA00004193"/>
    </source>
</evidence>
<accession>A0A2B4S7R2</accession>
<dbReference type="STRING" id="50429.A0A2B4S7R2"/>